<proteinExistence type="predicted"/>
<dbReference type="Proteomes" id="UP001454036">
    <property type="component" value="Unassembled WGS sequence"/>
</dbReference>
<feature type="transmembrane region" description="Helical" evidence="6">
    <location>
        <begin position="102"/>
        <end position="125"/>
    </location>
</feature>
<feature type="transmembrane region" description="Helical" evidence="6">
    <location>
        <begin position="54"/>
        <end position="76"/>
    </location>
</feature>
<dbReference type="InterPro" id="IPR013130">
    <property type="entry name" value="Fe3_Rdtase_TM_dom"/>
</dbReference>
<keyword evidence="4" id="KW-0560">Oxidoreductase</keyword>
<dbReference type="PANTHER" id="PTHR11972:SF155">
    <property type="entry name" value="FERRIC REDUCTION OXIDASE 8, MITOCHONDRIAL"/>
    <property type="match status" value="1"/>
</dbReference>
<dbReference type="AlphaFoldDB" id="A0AAV3NUC3"/>
<evidence type="ECO:0000256" key="6">
    <source>
        <dbReference type="SAM" id="Phobius"/>
    </source>
</evidence>
<dbReference type="EMBL" id="BAABME010000272">
    <property type="protein sequence ID" value="GAA0141327.1"/>
    <property type="molecule type" value="Genomic_DNA"/>
</dbReference>
<evidence type="ECO:0000256" key="4">
    <source>
        <dbReference type="ARBA" id="ARBA00023002"/>
    </source>
</evidence>
<dbReference type="Pfam" id="PF01794">
    <property type="entry name" value="Ferric_reduct"/>
    <property type="match status" value="1"/>
</dbReference>
<dbReference type="CDD" id="cd06186">
    <property type="entry name" value="NOX_Duox_like_FAD_NADP"/>
    <property type="match status" value="1"/>
</dbReference>
<feature type="transmembrane region" description="Helical" evidence="6">
    <location>
        <begin position="236"/>
        <end position="253"/>
    </location>
</feature>
<dbReference type="SFLD" id="SFLDS00052">
    <property type="entry name" value="Ferric_Reductase_Domain"/>
    <property type="match status" value="1"/>
</dbReference>
<keyword evidence="5 6" id="KW-0472">Membrane</keyword>
<comment type="subcellular location">
    <subcellularLocation>
        <location evidence="1">Membrane</location>
        <topology evidence="1">Multi-pass membrane protein</topology>
    </subcellularLocation>
</comment>
<feature type="transmembrane region" description="Helical" evidence="6">
    <location>
        <begin position="265"/>
        <end position="282"/>
    </location>
</feature>
<dbReference type="Pfam" id="PF08030">
    <property type="entry name" value="NAD_binding_6"/>
    <property type="match status" value="1"/>
</dbReference>
<keyword evidence="3 6" id="KW-1133">Transmembrane helix</keyword>
<keyword evidence="2 6" id="KW-0812">Transmembrane</keyword>
<feature type="transmembrane region" description="Helical" evidence="6">
    <location>
        <begin position="194"/>
        <end position="216"/>
    </location>
</feature>
<dbReference type="PROSITE" id="PS51384">
    <property type="entry name" value="FAD_FR"/>
    <property type="match status" value="1"/>
</dbReference>
<dbReference type="GO" id="GO:0000293">
    <property type="term" value="F:ferric-chelate reductase activity"/>
    <property type="evidence" value="ECO:0007669"/>
    <property type="project" value="TreeGrafter"/>
</dbReference>
<evidence type="ECO:0000256" key="5">
    <source>
        <dbReference type="ARBA" id="ARBA00023136"/>
    </source>
</evidence>
<keyword evidence="9" id="KW-1185">Reference proteome</keyword>
<dbReference type="SUPFAM" id="SSF63380">
    <property type="entry name" value="Riboflavin synthase domain-like"/>
    <property type="match status" value="1"/>
</dbReference>
<evidence type="ECO:0000313" key="8">
    <source>
        <dbReference type="EMBL" id="GAA0141327.1"/>
    </source>
</evidence>
<dbReference type="SUPFAM" id="SSF52343">
    <property type="entry name" value="Ferredoxin reductase-like, C-terminal NADP-linked domain"/>
    <property type="match status" value="1"/>
</dbReference>
<reference evidence="8 9" key="1">
    <citation type="submission" date="2024-01" db="EMBL/GenBank/DDBJ databases">
        <title>The complete chloroplast genome sequence of Lithospermum erythrorhizon: insights into the phylogenetic relationship among Boraginaceae species and the maternal lineages of purple gromwells.</title>
        <authorList>
            <person name="Okada T."/>
            <person name="Watanabe K."/>
        </authorList>
    </citation>
    <scope>NUCLEOTIDE SEQUENCE [LARGE SCALE GENOMIC DNA]</scope>
</reference>
<feature type="transmembrane region" description="Helical" evidence="6">
    <location>
        <begin position="7"/>
        <end position="25"/>
    </location>
</feature>
<feature type="transmembrane region" description="Helical" evidence="6">
    <location>
        <begin position="545"/>
        <end position="570"/>
    </location>
</feature>
<evidence type="ECO:0000259" key="7">
    <source>
        <dbReference type="PROSITE" id="PS51384"/>
    </source>
</evidence>
<dbReference type="PANTHER" id="PTHR11972">
    <property type="entry name" value="NADPH OXIDASE"/>
    <property type="match status" value="1"/>
</dbReference>
<organism evidence="8 9">
    <name type="scientific">Lithospermum erythrorhizon</name>
    <name type="common">Purple gromwell</name>
    <name type="synonym">Lithospermum officinale var. erythrorhizon</name>
    <dbReference type="NCBI Taxonomy" id="34254"/>
    <lineage>
        <taxon>Eukaryota</taxon>
        <taxon>Viridiplantae</taxon>
        <taxon>Streptophyta</taxon>
        <taxon>Embryophyta</taxon>
        <taxon>Tracheophyta</taxon>
        <taxon>Spermatophyta</taxon>
        <taxon>Magnoliopsida</taxon>
        <taxon>eudicotyledons</taxon>
        <taxon>Gunneridae</taxon>
        <taxon>Pentapetalae</taxon>
        <taxon>asterids</taxon>
        <taxon>lamiids</taxon>
        <taxon>Boraginales</taxon>
        <taxon>Boraginaceae</taxon>
        <taxon>Boraginoideae</taxon>
        <taxon>Lithospermeae</taxon>
        <taxon>Lithospermum</taxon>
    </lineage>
</organism>
<feature type="domain" description="FAD-binding FR-type" evidence="7">
    <location>
        <begin position="300"/>
        <end position="421"/>
    </location>
</feature>
<dbReference type="GO" id="GO:0005886">
    <property type="term" value="C:plasma membrane"/>
    <property type="evidence" value="ECO:0007669"/>
    <property type="project" value="TreeGrafter"/>
</dbReference>
<comment type="caution">
    <text evidence="8">The sequence shown here is derived from an EMBL/GenBank/DDBJ whole genome shotgun (WGS) entry which is preliminary data.</text>
</comment>
<evidence type="ECO:0000256" key="1">
    <source>
        <dbReference type="ARBA" id="ARBA00004141"/>
    </source>
</evidence>
<sequence length="715" mass="81588">MATLTNVLKLLIILISSCWIAVWILKPTQLWTRKWKAAEEVATSSLFGYYGLNLAVYTFPVVAVTIIGLIVVELKVKETGTRRWRRGVATALTNPVVVNYDLGIYTGVELIVVFLLAMFLGWTLYARISNDFKKMVPVKSPFKLNIWQYKLFRFSIRLGSLAEACLALLLLPILRGKMAIFRVIGIQFEASVRYHILLGTALILFATSHGAGIFLIWAIKNSIYNEMWKWQITGRIYLAGEVTLVAGLAIWITSLPQMRRRYFEIFYYTHHLYTIFLIFFLFHTGDRHFYTCFAGVFLYSIDKLLRIIQSRPSTSILSARILPSRAIELVLPKHPDLKFQPTSVIMVKIPSISKLQWHSFSLTSSSSVDNDNMSIMIKPEGWWTNSLYGMLQSAETADAEGNQRECIPISIEGPYGPASLDFLTRYENLLLVAGGIGITPFLSILQELYYQQNNNGDENKYPTSIQLVYAVKKSQDICHLNTILPLLSDVQAIFRLKFNVFVTQEENNPCKTFLALLNDLPQNRTINFNNSCPSFAKYGPENRRWMVSITALSSTKIFLAFLILFNHIFLSPDSRKDYSKRKSPSSEIDLILVLSFTITILCIAAIVITLRWQMMRRNPFSFSYKPRKEIAQYLENASMEDYQVHFGTRPNFKDIFAKMSNETGVSNIGVFACGPETMKLSVATQCKVMISSQSLKKKDKERKPNFSFHSLNFAI</sequence>
<dbReference type="InterPro" id="IPR039261">
    <property type="entry name" value="FNR_nucleotide-bd"/>
</dbReference>
<evidence type="ECO:0000256" key="3">
    <source>
        <dbReference type="ARBA" id="ARBA00022989"/>
    </source>
</evidence>
<feature type="transmembrane region" description="Helical" evidence="6">
    <location>
        <begin position="590"/>
        <end position="610"/>
    </location>
</feature>
<name>A0AAV3NUC3_LITER</name>
<dbReference type="InterPro" id="IPR013121">
    <property type="entry name" value="Fe_red_NAD-bd_6"/>
</dbReference>
<dbReference type="SFLD" id="SFLDG01168">
    <property type="entry name" value="Ferric_reductase_subgroup_(FRE"/>
    <property type="match status" value="1"/>
</dbReference>
<evidence type="ECO:0000256" key="2">
    <source>
        <dbReference type="ARBA" id="ARBA00022692"/>
    </source>
</evidence>
<evidence type="ECO:0000313" key="9">
    <source>
        <dbReference type="Proteomes" id="UP001454036"/>
    </source>
</evidence>
<dbReference type="Gene3D" id="3.40.50.80">
    <property type="entry name" value="Nucleotide-binding domain of ferredoxin-NADP reductase (FNR) module"/>
    <property type="match status" value="2"/>
</dbReference>
<dbReference type="InterPro" id="IPR017927">
    <property type="entry name" value="FAD-bd_FR_type"/>
</dbReference>
<dbReference type="InterPro" id="IPR013112">
    <property type="entry name" value="FAD-bd_8"/>
</dbReference>
<accession>A0AAV3NUC3</accession>
<protein>
    <submittedName>
        <fullName evidence="8">Oxidase</fullName>
    </submittedName>
</protein>
<feature type="transmembrane region" description="Helical" evidence="6">
    <location>
        <begin position="154"/>
        <end position="174"/>
    </location>
</feature>
<dbReference type="Pfam" id="PF08022">
    <property type="entry name" value="FAD_binding_8"/>
    <property type="match status" value="1"/>
</dbReference>
<dbReference type="InterPro" id="IPR017938">
    <property type="entry name" value="Riboflavin_synthase-like_b-brl"/>
</dbReference>
<dbReference type="InterPro" id="IPR050369">
    <property type="entry name" value="RBOH/FRE"/>
</dbReference>
<gene>
    <name evidence="8" type="ORF">LIER_02494</name>
</gene>